<sequence length="154" mass="17168">MNVHCKILESKDSLKYRALRLESLRLHPECFGSGYEAQSKMAKLYFEGLIESASQESVMIGAFVGEELVGLCGLTPIDDSSLEVIQMYVTSSSRGRAISIKMLNLAKLLLESRNETELRLTVFTNNTHAISTYNESGFECLQTLGNESVMTFKL</sequence>
<proteinExistence type="predicted"/>
<dbReference type="GO" id="GO:0016747">
    <property type="term" value="F:acyltransferase activity, transferring groups other than amino-acyl groups"/>
    <property type="evidence" value="ECO:0007669"/>
    <property type="project" value="InterPro"/>
</dbReference>
<dbReference type="Pfam" id="PF00583">
    <property type="entry name" value="Acetyltransf_1"/>
    <property type="match status" value="1"/>
</dbReference>
<dbReference type="RefSeq" id="WP_102515745.1">
    <property type="nucleotide sequence ID" value="NZ_CAWNSM010000013.1"/>
</dbReference>
<evidence type="ECO:0000313" key="2">
    <source>
        <dbReference type="EMBL" id="PMJ68403.1"/>
    </source>
</evidence>
<dbReference type="CDD" id="cd04301">
    <property type="entry name" value="NAT_SF"/>
    <property type="match status" value="1"/>
</dbReference>
<evidence type="ECO:0000313" key="3">
    <source>
        <dbReference type="Proteomes" id="UP000235330"/>
    </source>
</evidence>
<dbReference type="Proteomes" id="UP000235330">
    <property type="component" value="Unassembled WGS sequence"/>
</dbReference>
<dbReference type="InterPro" id="IPR016181">
    <property type="entry name" value="Acyl_CoA_acyltransferase"/>
</dbReference>
<name>A0A2N7FGI5_VIBSP</name>
<dbReference type="InterPro" id="IPR000182">
    <property type="entry name" value="GNAT_dom"/>
</dbReference>
<dbReference type="EMBL" id="MCWU01000013">
    <property type="protein sequence ID" value="PMJ68403.1"/>
    <property type="molecule type" value="Genomic_DNA"/>
</dbReference>
<feature type="domain" description="N-acetyltransferase" evidence="1">
    <location>
        <begin position="14"/>
        <end position="154"/>
    </location>
</feature>
<accession>A0A2N7FGI5</accession>
<dbReference type="PROSITE" id="PS51186">
    <property type="entry name" value="GNAT"/>
    <property type="match status" value="1"/>
</dbReference>
<dbReference type="SUPFAM" id="SSF55729">
    <property type="entry name" value="Acyl-CoA N-acyltransferases (Nat)"/>
    <property type="match status" value="1"/>
</dbReference>
<dbReference type="AlphaFoldDB" id="A0A2N7FGI5"/>
<organism evidence="2 3">
    <name type="scientific">Vibrio splendidus</name>
    <dbReference type="NCBI Taxonomy" id="29497"/>
    <lineage>
        <taxon>Bacteria</taxon>
        <taxon>Pseudomonadati</taxon>
        <taxon>Pseudomonadota</taxon>
        <taxon>Gammaproteobacteria</taxon>
        <taxon>Vibrionales</taxon>
        <taxon>Vibrionaceae</taxon>
        <taxon>Vibrio</taxon>
    </lineage>
</organism>
<reference evidence="3" key="1">
    <citation type="submission" date="2016-07" db="EMBL/GenBank/DDBJ databases">
        <title>Nontailed viruses are major unrecognized killers of bacteria in the ocean.</title>
        <authorList>
            <person name="Kauffman K."/>
            <person name="Hussain F."/>
            <person name="Yang J."/>
            <person name="Arevalo P."/>
            <person name="Brown J."/>
            <person name="Cutler M."/>
            <person name="Kelly L."/>
            <person name="Polz M.F."/>
        </authorList>
    </citation>
    <scope>NUCLEOTIDE SEQUENCE [LARGE SCALE GENOMIC DNA]</scope>
    <source>
        <strain evidence="3">10N.261.55.E11</strain>
    </source>
</reference>
<protein>
    <submittedName>
        <fullName evidence="2">GNAT family N-acetyltransferase</fullName>
    </submittedName>
</protein>
<dbReference type="Gene3D" id="3.40.630.30">
    <property type="match status" value="1"/>
</dbReference>
<evidence type="ECO:0000259" key="1">
    <source>
        <dbReference type="PROSITE" id="PS51186"/>
    </source>
</evidence>
<gene>
    <name evidence="2" type="ORF">BCU17_01050</name>
</gene>
<keyword evidence="2" id="KW-0808">Transferase</keyword>
<comment type="caution">
    <text evidence="2">The sequence shown here is derived from an EMBL/GenBank/DDBJ whole genome shotgun (WGS) entry which is preliminary data.</text>
</comment>